<dbReference type="FunFam" id="2.170.300.10:FF:000002">
    <property type="entry name" value="Multiple epidermal growth factor-like domains 10"/>
    <property type="match status" value="2"/>
</dbReference>
<evidence type="ECO:0000256" key="2">
    <source>
        <dbReference type="ARBA" id="ARBA00022729"/>
    </source>
</evidence>
<dbReference type="InterPro" id="IPR000742">
    <property type="entry name" value="EGF"/>
</dbReference>
<feature type="domain" description="EGF-like" evidence="8">
    <location>
        <begin position="218"/>
        <end position="229"/>
    </location>
</feature>
<dbReference type="PANTHER" id="PTHR24043:SF8">
    <property type="entry name" value="EGF-LIKE DOMAIN-CONTAINING PROTEIN"/>
    <property type="match status" value="1"/>
</dbReference>
<dbReference type="PRINTS" id="PR00011">
    <property type="entry name" value="EGFLAMININ"/>
</dbReference>
<sequence length="1089" mass="120447">MMDKWKIAIYLCLFLVALSQLSHAETKAFIPGDELEGPNVCKRIISHNVTVVVKEMVPYQESKNEWCAAIPPRCRKTVIRLKEVNKTEVLEKTQAIRECCDGYIENEQKNRCIPYCHQPCGDHGSCISPDNCKCDSGYGGPSCDITCPPGKYGKNCKNKCDCANGAECDPYDGSCLCKKGFRGNKCENTCTSDKYGEKCQEICRCKNGGVCNHISGECYCKKGFTGPLCEETCKIGKNGDECKSICRCQNSGICNDDLSCTCPFGWIGSVCANRCQPGFYGLNCSQVCECFNGASCDHVTGACICEPGFMGDKCLDQCPFNKYGINCTQECICSNGATCDKGTGFCHCAPGWIGDDCSDRQCPDDKYGESCNGTCECEKDNTESCHPHDGTCVCKEGWTGSTCNRPCPFLKYGRSCAYQCDCKNNAQCQPTNGKCICPPGFNGDKCESACPDGSYGQDCSQRCECKNNAQCNSETGECFCKPGWQGLKCERPCEVNSYGQGCREKCECLNNGACNPVTGECHCAIGWTGNHCENKCEAWTFGQNCSFECNCEKQNALACDHQSGRCLCRTEHRGSQTIKYAGVKCESTCPLGYYGQECQHQCNCKNNSSCDPVSGECFCDRGWMGRTCDEKCPNGYFGQNCKERCPDNMPPKTTCDHVTGDYKCRPGYIGLTCDHACKTGTYGEDCKNVCNCVQGECHHVDGICRCFPGWWGDVCEEPCPEDTWGTNCQHKCQCANNAQCRKTDGLCICKSGFMGPKCEEVCPEGFFGDNCLQVCTCNRKPNFVCHPSHGCVCKAGWRGKNCDESIYSASTADPEEVNRSGMIWAIFCTFLFLGIIGMLLLYYRRRVANLKAEIGHVVRYMSDDPGRNFDNPVYSYQPSVNTDTSTLLHRNGMNNLRQTRPMNIALNNFDQDSNSSGRAAQYSLQYDAELMNQKNHEADQTNPNFYSSIDDHLYDEIKLKCADLDMEYDHLDYSRPQQPIVPHYHRATSSTMSTLSQRNRESDQSNNTFPSNLDSTYDAPVPHPKKLNISVPPELPAKNINSNLTPSPSSSTASTVTQDDNIDAIISIEKPMNKDLNSKPDVMNQQTDN</sequence>
<keyword evidence="2 7" id="KW-0732">Signal</keyword>
<evidence type="ECO:0000256" key="7">
    <source>
        <dbReference type="SAM" id="SignalP"/>
    </source>
</evidence>
<reference evidence="10" key="1">
    <citation type="submission" date="2022-01" db="EMBL/GenBank/DDBJ databases">
        <authorList>
            <person name="King R."/>
        </authorList>
    </citation>
    <scope>NUCLEOTIDE SEQUENCE</scope>
</reference>
<dbReference type="Pfam" id="PF23106">
    <property type="entry name" value="EGF_Teneurin"/>
    <property type="match status" value="1"/>
</dbReference>
<dbReference type="Gene3D" id="2.170.300.10">
    <property type="entry name" value="Tie2 ligand-binding domain superfamily"/>
    <property type="match status" value="5"/>
</dbReference>
<keyword evidence="6" id="KW-1133">Transmembrane helix</keyword>
<dbReference type="PANTHER" id="PTHR24043">
    <property type="entry name" value="SCAVENGER RECEPTOR CLASS F"/>
    <property type="match status" value="1"/>
</dbReference>
<dbReference type="SMART" id="SM00181">
    <property type="entry name" value="EGF"/>
    <property type="match status" value="14"/>
</dbReference>
<dbReference type="InterPro" id="IPR042635">
    <property type="entry name" value="MEGF10/SREC1/2-like"/>
</dbReference>
<evidence type="ECO:0000259" key="9">
    <source>
        <dbReference type="PROSITE" id="PS01186"/>
    </source>
</evidence>
<feature type="compositionally biased region" description="Polar residues" evidence="5">
    <location>
        <begin position="987"/>
        <end position="997"/>
    </location>
</feature>
<keyword evidence="1" id="KW-0245">EGF-like domain</keyword>
<feature type="domain" description="EGF-like" evidence="8">
    <location>
        <begin position="747"/>
        <end position="758"/>
    </location>
</feature>
<dbReference type="GO" id="GO:0005044">
    <property type="term" value="F:scavenger receptor activity"/>
    <property type="evidence" value="ECO:0007669"/>
    <property type="project" value="InterPro"/>
</dbReference>
<feature type="domain" description="EGF-like" evidence="8">
    <location>
        <begin position="132"/>
        <end position="143"/>
    </location>
</feature>
<evidence type="ECO:0000256" key="1">
    <source>
        <dbReference type="ARBA" id="ARBA00022536"/>
    </source>
</evidence>
<evidence type="ECO:0000313" key="11">
    <source>
        <dbReference type="Proteomes" id="UP001153620"/>
    </source>
</evidence>
<accession>A0A9P0IU47</accession>
<keyword evidence="6" id="KW-0812">Transmembrane</keyword>
<feature type="domain" description="EGF-like" evidence="8 9">
    <location>
        <begin position="346"/>
        <end position="357"/>
    </location>
</feature>
<evidence type="ECO:0000256" key="4">
    <source>
        <dbReference type="ARBA" id="ARBA00023157"/>
    </source>
</evidence>
<evidence type="ECO:0000256" key="6">
    <source>
        <dbReference type="SAM" id="Phobius"/>
    </source>
</evidence>
<reference evidence="10" key="2">
    <citation type="submission" date="2022-10" db="EMBL/GenBank/DDBJ databases">
        <authorList>
            <consortium name="ENA_rothamsted_submissions"/>
            <consortium name="culmorum"/>
            <person name="King R."/>
        </authorList>
    </citation>
    <scope>NUCLEOTIDE SEQUENCE</scope>
</reference>
<feature type="domain" description="EGF-like" evidence="8">
    <location>
        <begin position="704"/>
        <end position="715"/>
    </location>
</feature>
<dbReference type="Pfam" id="PF00053">
    <property type="entry name" value="EGF_laminin"/>
    <property type="match status" value="4"/>
</dbReference>
<dbReference type="GO" id="GO:0048731">
    <property type="term" value="P:system development"/>
    <property type="evidence" value="ECO:0007669"/>
    <property type="project" value="UniProtKB-ARBA"/>
</dbReference>
<dbReference type="SMART" id="SM00180">
    <property type="entry name" value="EGF_Lam"/>
    <property type="match status" value="13"/>
</dbReference>
<feature type="domain" description="EGF-like" evidence="8">
    <location>
        <begin position="260"/>
        <end position="271"/>
    </location>
</feature>
<evidence type="ECO:0000256" key="5">
    <source>
        <dbReference type="SAM" id="MobiDB-lite"/>
    </source>
</evidence>
<evidence type="ECO:0000256" key="3">
    <source>
        <dbReference type="ARBA" id="ARBA00022737"/>
    </source>
</evidence>
<name>A0A9P0IU47_9DIPT</name>
<keyword evidence="4" id="KW-1015">Disulfide bond</keyword>
<keyword evidence="6" id="KW-0472">Membrane</keyword>
<feature type="domain" description="EGF-like" evidence="8">
    <location>
        <begin position="617"/>
        <end position="628"/>
    </location>
</feature>
<dbReference type="OrthoDB" id="10253702at2759"/>
<feature type="transmembrane region" description="Helical" evidence="6">
    <location>
        <begin position="822"/>
        <end position="843"/>
    </location>
</feature>
<feature type="domain" description="EGF-like" evidence="8">
    <location>
        <begin position="303"/>
        <end position="314"/>
    </location>
</feature>
<proteinExistence type="predicted"/>
<feature type="domain" description="EGF-like" evidence="8">
    <location>
        <begin position="478"/>
        <end position="489"/>
    </location>
</feature>
<dbReference type="EMBL" id="OU895877">
    <property type="protein sequence ID" value="CAH1716290.1"/>
    <property type="molecule type" value="Genomic_DNA"/>
</dbReference>
<feature type="region of interest" description="Disordered" evidence="5">
    <location>
        <begin position="982"/>
        <end position="1058"/>
    </location>
</feature>
<organism evidence="10 11">
    <name type="scientific">Chironomus riparius</name>
    <dbReference type="NCBI Taxonomy" id="315576"/>
    <lineage>
        <taxon>Eukaryota</taxon>
        <taxon>Metazoa</taxon>
        <taxon>Ecdysozoa</taxon>
        <taxon>Arthropoda</taxon>
        <taxon>Hexapoda</taxon>
        <taxon>Insecta</taxon>
        <taxon>Pterygota</taxon>
        <taxon>Neoptera</taxon>
        <taxon>Endopterygota</taxon>
        <taxon>Diptera</taxon>
        <taxon>Nematocera</taxon>
        <taxon>Chironomoidea</taxon>
        <taxon>Chironomidae</taxon>
        <taxon>Chironominae</taxon>
        <taxon>Chironomus</taxon>
    </lineage>
</organism>
<keyword evidence="11" id="KW-1185">Reference proteome</keyword>
<feature type="domain" description="EGF-like" evidence="8">
    <location>
        <begin position="521"/>
        <end position="532"/>
    </location>
</feature>
<feature type="domain" description="EGF-like" evidence="8">
    <location>
        <begin position="175"/>
        <end position="186"/>
    </location>
</feature>
<dbReference type="AlphaFoldDB" id="A0A9P0IU47"/>
<dbReference type="PROSITE" id="PS00022">
    <property type="entry name" value="EGF_1"/>
    <property type="match status" value="12"/>
</dbReference>
<keyword evidence="3" id="KW-0677">Repeat</keyword>
<feature type="compositionally biased region" description="Low complexity" evidence="5">
    <location>
        <begin position="1045"/>
        <end position="1057"/>
    </location>
</feature>
<gene>
    <name evidence="10" type="ORF">CHIRRI_LOCUS4274</name>
</gene>
<dbReference type="GO" id="GO:0048513">
    <property type="term" value="P:animal organ development"/>
    <property type="evidence" value="ECO:0007669"/>
    <property type="project" value="UniProtKB-ARBA"/>
</dbReference>
<feature type="domain" description="EGF-like" evidence="8">
    <location>
        <begin position="435"/>
        <end position="446"/>
    </location>
</feature>
<dbReference type="PROSITE" id="PS01186">
    <property type="entry name" value="EGF_2"/>
    <property type="match status" value="1"/>
</dbReference>
<dbReference type="FunFam" id="2.170.300.10:FF:000041">
    <property type="entry name" value="Tyrosine protein kinase receptor tie-1, putative"/>
    <property type="match status" value="2"/>
</dbReference>
<dbReference type="InterPro" id="IPR002049">
    <property type="entry name" value="LE_dom"/>
</dbReference>
<feature type="compositionally biased region" description="Polar residues" evidence="5">
    <location>
        <begin position="1004"/>
        <end position="1015"/>
    </location>
</feature>
<dbReference type="Proteomes" id="UP001153620">
    <property type="component" value="Chromosome 1"/>
</dbReference>
<evidence type="ECO:0000259" key="8">
    <source>
        <dbReference type="PROSITE" id="PS00022"/>
    </source>
</evidence>
<feature type="chain" id="PRO_5040208416" description="EGF-like domain-containing protein" evidence="7">
    <location>
        <begin position="25"/>
        <end position="1089"/>
    </location>
</feature>
<evidence type="ECO:0000313" key="10">
    <source>
        <dbReference type="EMBL" id="CAH1716290.1"/>
    </source>
</evidence>
<feature type="signal peptide" evidence="7">
    <location>
        <begin position="1"/>
        <end position="24"/>
    </location>
</feature>
<protein>
    <recommendedName>
        <fullName evidence="8 9">EGF-like domain-containing protein</fullName>
    </recommendedName>
</protein>